<feature type="transmembrane region" description="Helical" evidence="15">
    <location>
        <begin position="278"/>
        <end position="299"/>
    </location>
</feature>
<dbReference type="PRINTS" id="PR00252">
    <property type="entry name" value="NRIONCHANNEL"/>
</dbReference>
<dbReference type="AlphaFoldDB" id="A0AAF5CZK1"/>
<evidence type="ECO:0000256" key="7">
    <source>
        <dbReference type="ARBA" id="ARBA00023065"/>
    </source>
</evidence>
<proteinExistence type="inferred from homology"/>
<sequence length="748" mass="87687">MLLSILYIQNFILIYCFCMITNSLNLTSVHLNNYTRNKLTNQSNNFSKKLPFKGKKSKVISNATTVTQLLNSLLKNYNKHLHPKFGSLKKTRIHIDIFVRTMGPISEMTDTYEFNCYFRQTWKDKRLKFSNSQYKTLSLASSMLDKIWIPKTVFWNGQKSYLHTMTTPNRLVRLSSDGSILYSSRLTIKAKCYMSLYRFPLDKQICKLIIGSYAYNTSEMIYKWRKSDETRGVEFDLIALKELPQFELTGFKLFNNSITKDNSNFSILEVQFFFTRHFGYFLINYYIPCSLIVLLLWVSLWINREATGDRIALGATSFLTMTLISLDCKSDSPRVNFPTGLDIFITLCYGAIFGCMIEFTVVHVTTKFHTADPEIQRSEKEKIKNLIKNIPKHHFLGSRHYNRPYQKRVPSIKRNFYERKNDNNNKCVLESITEVVEEQNQSNKIHLKFNNRLKSFSRRDGGRFSIYHKNKENEKLLKVKRKTTEIIPFKHSFNQSIEDFTKDSIGWRIYYWILDHQKHGDPLGIHENSASTIDTIARVLFPILFILTILTYYQCYVNYPYHFDYKNAMTLYKMKDYFECFLVVIMYWQNIFITLSLLLVTIVTSKRYCNNELTKFVSMTCGFAGEKTPCLKENANSLLENKCCSNKGCTINDVKKECCWTKSCLDRCYPGETVIEKLCGDKLQQYMIKACAFGKENKPCMIGDVEKLKYDCCNSGCNMNKIYLYCCFTNQCLKLCYPNKNYTNNEIY</sequence>
<dbReference type="InterPro" id="IPR036734">
    <property type="entry name" value="Neur_chan_lig-bd_sf"/>
</dbReference>
<dbReference type="Gene3D" id="2.70.170.10">
    <property type="entry name" value="Neurotransmitter-gated ion-channel ligand-binding domain"/>
    <property type="match status" value="1"/>
</dbReference>
<evidence type="ECO:0000256" key="1">
    <source>
        <dbReference type="ARBA" id="ARBA00022448"/>
    </source>
</evidence>
<feature type="domain" description="Neurotransmitter-gated ion-channel ligand-binding" evidence="16">
    <location>
        <begin position="67"/>
        <end position="276"/>
    </location>
</feature>
<keyword evidence="4" id="KW-0732">Signal</keyword>
<keyword evidence="8 15" id="KW-0472">Membrane</keyword>
<comment type="similarity">
    <text evidence="15">Belongs to the ligand-gated ion channel (TC 1.A.9) family.</text>
</comment>
<evidence type="ECO:0000256" key="2">
    <source>
        <dbReference type="ARBA" id="ARBA00022475"/>
    </source>
</evidence>
<keyword evidence="5 15" id="KW-1133">Transmembrane helix</keyword>
<evidence type="ECO:0000256" key="4">
    <source>
        <dbReference type="ARBA" id="ARBA00022729"/>
    </source>
</evidence>
<dbReference type="Gene3D" id="1.20.58.390">
    <property type="entry name" value="Neurotransmitter-gated ion-channel transmembrane domain"/>
    <property type="match status" value="1"/>
</dbReference>
<feature type="transmembrane region" description="Helical" evidence="15">
    <location>
        <begin position="340"/>
        <end position="362"/>
    </location>
</feature>
<dbReference type="PANTHER" id="PTHR18945">
    <property type="entry name" value="NEUROTRANSMITTER GATED ION CHANNEL"/>
    <property type="match status" value="1"/>
</dbReference>
<dbReference type="Pfam" id="PF02932">
    <property type="entry name" value="Neur_chan_memb"/>
    <property type="match status" value="1"/>
</dbReference>
<keyword evidence="11" id="KW-0868">Chloride</keyword>
<keyword evidence="1 15" id="KW-0813">Transport</keyword>
<dbReference type="Proteomes" id="UP000035681">
    <property type="component" value="Unplaced"/>
</dbReference>
<evidence type="ECO:0000256" key="13">
    <source>
        <dbReference type="ARBA" id="ARBA00023303"/>
    </source>
</evidence>
<evidence type="ECO:0000256" key="8">
    <source>
        <dbReference type="ARBA" id="ARBA00023136"/>
    </source>
</evidence>
<evidence type="ECO:0000256" key="3">
    <source>
        <dbReference type="ARBA" id="ARBA00022692"/>
    </source>
</evidence>
<dbReference type="InterPro" id="IPR006201">
    <property type="entry name" value="Neur_channel"/>
</dbReference>
<evidence type="ECO:0000259" key="17">
    <source>
        <dbReference type="Pfam" id="PF02932"/>
    </source>
</evidence>
<evidence type="ECO:0000256" key="15">
    <source>
        <dbReference type="RuleBase" id="RU000687"/>
    </source>
</evidence>
<keyword evidence="6" id="KW-0770">Synapse</keyword>
<accession>A0AAF5CZK1</accession>
<keyword evidence="18" id="KW-1185">Reference proteome</keyword>
<comment type="subcellular location">
    <subcellularLocation>
        <location evidence="14">Postsynaptic cell membrane</location>
        <topology evidence="14">Multi-pass membrane protein</topology>
    </subcellularLocation>
</comment>
<evidence type="ECO:0000256" key="5">
    <source>
        <dbReference type="ARBA" id="ARBA00022989"/>
    </source>
</evidence>
<evidence type="ECO:0000256" key="11">
    <source>
        <dbReference type="ARBA" id="ARBA00023214"/>
    </source>
</evidence>
<evidence type="ECO:0000259" key="16">
    <source>
        <dbReference type="Pfam" id="PF02931"/>
    </source>
</evidence>
<dbReference type="PROSITE" id="PS00236">
    <property type="entry name" value="NEUROTR_ION_CHANNEL"/>
    <property type="match status" value="1"/>
</dbReference>
<dbReference type="FunFam" id="2.70.170.10:FF:000003">
    <property type="entry name" value="Putative gamma-aminobutyric acid receptor subunit gamma-2"/>
    <property type="match status" value="1"/>
</dbReference>
<evidence type="ECO:0000256" key="10">
    <source>
        <dbReference type="ARBA" id="ARBA00023180"/>
    </source>
</evidence>
<keyword evidence="3 15" id="KW-0812">Transmembrane</keyword>
<dbReference type="SUPFAM" id="SSF90112">
    <property type="entry name" value="Neurotransmitter-gated ion-channel transmembrane pore"/>
    <property type="match status" value="1"/>
</dbReference>
<feature type="transmembrane region" description="Helical" evidence="15">
    <location>
        <begin position="580"/>
        <end position="603"/>
    </location>
</feature>
<keyword evidence="12" id="KW-0628">Postsynaptic cell membrane</keyword>
<dbReference type="GO" id="GO:0004888">
    <property type="term" value="F:transmembrane signaling receptor activity"/>
    <property type="evidence" value="ECO:0007669"/>
    <property type="project" value="InterPro"/>
</dbReference>
<dbReference type="InterPro" id="IPR006202">
    <property type="entry name" value="Neur_chan_lig-bd"/>
</dbReference>
<feature type="domain" description="Neurotransmitter-gated ion-channel transmembrane" evidence="17">
    <location>
        <begin position="286"/>
        <end position="552"/>
    </location>
</feature>
<dbReference type="GO" id="GO:0005230">
    <property type="term" value="F:extracellular ligand-gated monoatomic ion channel activity"/>
    <property type="evidence" value="ECO:0007669"/>
    <property type="project" value="InterPro"/>
</dbReference>
<feature type="transmembrane region" description="Helical" evidence="15">
    <location>
        <begin position="539"/>
        <end position="559"/>
    </location>
</feature>
<dbReference type="SUPFAM" id="SSF63712">
    <property type="entry name" value="Nicotinic receptor ligand binding domain-like"/>
    <property type="match status" value="1"/>
</dbReference>
<evidence type="ECO:0000256" key="6">
    <source>
        <dbReference type="ARBA" id="ARBA00023018"/>
    </source>
</evidence>
<dbReference type="Pfam" id="PF02931">
    <property type="entry name" value="Neur_chan_LBD"/>
    <property type="match status" value="1"/>
</dbReference>
<name>A0AAF5CZK1_STRER</name>
<evidence type="ECO:0000313" key="18">
    <source>
        <dbReference type="Proteomes" id="UP000035681"/>
    </source>
</evidence>
<feature type="transmembrane region" description="Helical" evidence="15">
    <location>
        <begin position="6"/>
        <end position="26"/>
    </location>
</feature>
<dbReference type="CDD" id="cd19007">
    <property type="entry name" value="LGIC_ECD_GABAR_GRD-like"/>
    <property type="match status" value="1"/>
</dbReference>
<keyword evidence="2" id="KW-1003">Cell membrane</keyword>
<keyword evidence="10" id="KW-0325">Glycoprotein</keyword>
<dbReference type="PRINTS" id="PR00253">
    <property type="entry name" value="GABAARECEPTR"/>
</dbReference>
<dbReference type="CDD" id="cd19049">
    <property type="entry name" value="LGIC_TM_anion"/>
    <property type="match status" value="1"/>
</dbReference>
<keyword evidence="13 15" id="KW-0407">Ion channel</keyword>
<evidence type="ECO:0000256" key="14">
    <source>
        <dbReference type="ARBA" id="ARBA00034104"/>
    </source>
</evidence>
<protein>
    <submittedName>
        <fullName evidence="19">Neurotransmitter-gated ion-channel ligand-binding domain-containing protein</fullName>
    </submittedName>
</protein>
<evidence type="ECO:0000256" key="12">
    <source>
        <dbReference type="ARBA" id="ARBA00023257"/>
    </source>
</evidence>
<evidence type="ECO:0000313" key="19">
    <source>
        <dbReference type="WBParaSite" id="TCONS_00004520.p1"/>
    </source>
</evidence>
<dbReference type="InterPro" id="IPR006029">
    <property type="entry name" value="Neurotrans-gated_channel_TM"/>
</dbReference>
<organism evidence="18 19">
    <name type="scientific">Strongyloides stercoralis</name>
    <name type="common">Threadworm</name>
    <dbReference type="NCBI Taxonomy" id="6248"/>
    <lineage>
        <taxon>Eukaryota</taxon>
        <taxon>Metazoa</taxon>
        <taxon>Ecdysozoa</taxon>
        <taxon>Nematoda</taxon>
        <taxon>Chromadorea</taxon>
        <taxon>Rhabditida</taxon>
        <taxon>Tylenchina</taxon>
        <taxon>Panagrolaimomorpha</taxon>
        <taxon>Strongyloidoidea</taxon>
        <taxon>Strongyloididae</taxon>
        <taxon>Strongyloides</taxon>
    </lineage>
</organism>
<dbReference type="InterPro" id="IPR006028">
    <property type="entry name" value="GABAA/Glycine_rcpt"/>
</dbReference>
<dbReference type="InterPro" id="IPR018000">
    <property type="entry name" value="Neurotransmitter_ion_chnl_CS"/>
</dbReference>
<keyword evidence="9" id="KW-1015">Disulfide bond</keyword>
<dbReference type="WBParaSite" id="TCONS_00004520.p1">
    <property type="protein sequence ID" value="TCONS_00004520.p1"/>
    <property type="gene ID" value="XLOC_002091"/>
</dbReference>
<dbReference type="InterPro" id="IPR036719">
    <property type="entry name" value="Neuro-gated_channel_TM_sf"/>
</dbReference>
<keyword evidence="7 15" id="KW-0406">Ion transport</keyword>
<evidence type="ECO:0000256" key="9">
    <source>
        <dbReference type="ARBA" id="ARBA00023157"/>
    </source>
</evidence>
<dbReference type="InterPro" id="IPR038050">
    <property type="entry name" value="Neuro_actylchol_rec"/>
</dbReference>
<reference evidence="19" key="1">
    <citation type="submission" date="2024-02" db="UniProtKB">
        <authorList>
            <consortium name="WormBaseParasite"/>
        </authorList>
    </citation>
    <scope>IDENTIFICATION</scope>
</reference>
<dbReference type="GO" id="GO:0045211">
    <property type="term" value="C:postsynaptic membrane"/>
    <property type="evidence" value="ECO:0007669"/>
    <property type="project" value="UniProtKB-SubCell"/>
</dbReference>